<accession>A0ABY5P3I0</accession>
<protein>
    <submittedName>
        <fullName evidence="1">Uncharacterized protein</fullName>
    </submittedName>
</protein>
<keyword evidence="2" id="KW-1185">Reference proteome</keyword>
<evidence type="ECO:0000313" key="1">
    <source>
        <dbReference type="EMBL" id="UUX33222.1"/>
    </source>
</evidence>
<sequence length="260" mass="30995">MSRVNLYVHYDPVMNYIKTRGIDLKIEDFNNQYVPHNMILSEAHLQFGRFDAPTNFKILRGQPEVLQYLKTVTNQHIHLSNWIDFETIELMHQLTPNEIAEILYLFHSANPLRSAFFYKLQNNYVFLTLPNGLNKTYYRHIRHFHPRLQRVLNTKMGQIVNEGRSFIFPRKMSVAPVPQAIIDKLEYHFIYGLKFDFARAELINKDWQIPLFIIEDELTLLTLAQKNDESIGRLSYNIEVHEWHLEIYAENDEEKLEETQ</sequence>
<dbReference type="RefSeq" id="WP_313792725.1">
    <property type="nucleotide sequence ID" value="NZ_CP102453.1"/>
</dbReference>
<name>A0ABY5P3I0_9LACT</name>
<reference evidence="1 2" key="1">
    <citation type="submission" date="2022-08" db="EMBL/GenBank/DDBJ databases">
        <title>Aerococcaceae sp. nov isolated from spoiled eye mask.</title>
        <authorList>
            <person name="Zhou G."/>
            <person name="Xie X.-B."/>
            <person name="Shi Q.-S."/>
            <person name="Wang Y.-S."/>
            <person name="Wen X."/>
            <person name="Peng H."/>
            <person name="Yang X.-J."/>
            <person name="Tao H.-B."/>
            <person name="Huang X.-M."/>
        </authorList>
    </citation>
    <scope>NUCLEOTIDE SEQUENCE [LARGE SCALE GENOMIC DNA]</scope>
    <source>
        <strain evidence="2">DM20194951</strain>
    </source>
</reference>
<gene>
    <name evidence="1" type="ORF">NRE15_09945</name>
</gene>
<dbReference type="Proteomes" id="UP001315967">
    <property type="component" value="Chromosome"/>
</dbReference>
<organism evidence="1 2">
    <name type="scientific">Fundicoccus culcitae</name>
    <dbReference type="NCBI Taxonomy" id="2969821"/>
    <lineage>
        <taxon>Bacteria</taxon>
        <taxon>Bacillati</taxon>
        <taxon>Bacillota</taxon>
        <taxon>Bacilli</taxon>
        <taxon>Lactobacillales</taxon>
        <taxon>Aerococcaceae</taxon>
        <taxon>Fundicoccus</taxon>
    </lineage>
</organism>
<evidence type="ECO:0000313" key="2">
    <source>
        <dbReference type="Proteomes" id="UP001315967"/>
    </source>
</evidence>
<dbReference type="EMBL" id="CP102453">
    <property type="protein sequence ID" value="UUX33222.1"/>
    <property type="molecule type" value="Genomic_DNA"/>
</dbReference>
<proteinExistence type="predicted"/>